<comment type="caution">
    <text evidence="1">The sequence shown here is derived from an EMBL/GenBank/DDBJ whole genome shotgun (WGS) entry which is preliminary data.</text>
</comment>
<sequence>MNLTQKAKEILADFLAPIEAPVSIDATCGNGFDTLFLAQNSKQNGKVFAFDIQKNAVLQTKKILKENGLSEKAEIFEASHALLKEKIPSRYFGKINAAMFNLGWLPKSDKTVITKPESTIKALESLAEIADETNLISVLAYPAHEGGRSELECVEEYLKKYSPRIFRDEKNPNSPVLFIFTMR</sequence>
<keyword evidence="2" id="KW-1185">Reference proteome</keyword>
<organism evidence="1 2">
    <name type="scientific">Intestinicryptomonas porci</name>
    <dbReference type="NCBI Taxonomy" id="2926320"/>
    <lineage>
        <taxon>Bacteria</taxon>
        <taxon>Pseudomonadati</taxon>
        <taxon>Verrucomicrobiota</taxon>
        <taxon>Opitutia</taxon>
        <taxon>Opitutales</taxon>
        <taxon>Intestinicryptomonaceae</taxon>
        <taxon>Intestinicryptomonas</taxon>
    </lineage>
</organism>
<proteinExistence type="predicted"/>
<dbReference type="PANTHER" id="PTHR35276">
    <property type="entry name" value="S-ADENOSYL-L-METHIONINE-DEPENDENT METHYLTRANSFERASES SUPERFAMILY PROTEIN"/>
    <property type="match status" value="1"/>
</dbReference>
<reference evidence="1 2" key="1">
    <citation type="submission" date="2022-03" db="EMBL/GenBank/DDBJ databases">
        <title>Novel taxa within the pig intestine.</title>
        <authorList>
            <person name="Wylensek D."/>
            <person name="Bishof K."/>
            <person name="Afrizal A."/>
            <person name="Clavel T."/>
        </authorList>
    </citation>
    <scope>NUCLEOTIDE SEQUENCE [LARGE SCALE GENOMIC DNA]</scope>
    <source>
        <strain evidence="1 2">CLA-KB-P66</strain>
    </source>
</reference>
<accession>A0ABU4WDR0</accession>
<evidence type="ECO:0000313" key="1">
    <source>
        <dbReference type="EMBL" id="MDX8414697.1"/>
    </source>
</evidence>
<dbReference type="SUPFAM" id="SSF53335">
    <property type="entry name" value="S-adenosyl-L-methionine-dependent methyltransferases"/>
    <property type="match status" value="1"/>
</dbReference>
<name>A0ABU4WDR0_9BACT</name>
<dbReference type="RefSeq" id="WP_370396147.1">
    <property type="nucleotide sequence ID" value="NZ_JALBUT010000001.1"/>
</dbReference>
<protein>
    <submittedName>
        <fullName evidence="1">Class I SAM-dependent methyltransferase</fullName>
    </submittedName>
</protein>
<dbReference type="Proteomes" id="UP001275932">
    <property type="component" value="Unassembled WGS sequence"/>
</dbReference>
<dbReference type="PANTHER" id="PTHR35276:SF1">
    <property type="entry name" value="TRNA (MNM(5)S(2)U34)-METHYLTRANSFERASE, CHLOROPLASTIC"/>
    <property type="match status" value="1"/>
</dbReference>
<dbReference type="GO" id="GO:0032259">
    <property type="term" value="P:methylation"/>
    <property type="evidence" value="ECO:0007669"/>
    <property type="project" value="UniProtKB-KW"/>
</dbReference>
<dbReference type="InterPro" id="IPR010719">
    <property type="entry name" value="MnmM_MeTrfase"/>
</dbReference>
<dbReference type="Gene3D" id="3.40.50.150">
    <property type="entry name" value="Vaccinia Virus protein VP39"/>
    <property type="match status" value="1"/>
</dbReference>
<dbReference type="Pfam" id="PF06962">
    <property type="entry name" value="rRNA_methylase"/>
    <property type="match status" value="1"/>
</dbReference>
<dbReference type="GO" id="GO:0008168">
    <property type="term" value="F:methyltransferase activity"/>
    <property type="evidence" value="ECO:0007669"/>
    <property type="project" value="UniProtKB-KW"/>
</dbReference>
<keyword evidence="1" id="KW-0489">Methyltransferase</keyword>
<dbReference type="InterPro" id="IPR029063">
    <property type="entry name" value="SAM-dependent_MTases_sf"/>
</dbReference>
<evidence type="ECO:0000313" key="2">
    <source>
        <dbReference type="Proteomes" id="UP001275932"/>
    </source>
</evidence>
<dbReference type="EMBL" id="JALBUT010000001">
    <property type="protein sequence ID" value="MDX8414697.1"/>
    <property type="molecule type" value="Genomic_DNA"/>
</dbReference>
<gene>
    <name evidence="1" type="ORF">MOX91_00660</name>
</gene>
<keyword evidence="1" id="KW-0808">Transferase</keyword>